<reference evidence="1" key="2">
    <citation type="journal article" date="2015" name="Fish Shellfish Immunol.">
        <title>Early steps in the European eel (Anguilla anguilla)-Vibrio vulnificus interaction in the gills: Role of the RtxA13 toxin.</title>
        <authorList>
            <person name="Callol A."/>
            <person name="Pajuelo D."/>
            <person name="Ebbesson L."/>
            <person name="Teles M."/>
            <person name="MacKenzie S."/>
            <person name="Amaro C."/>
        </authorList>
    </citation>
    <scope>NUCLEOTIDE SEQUENCE</scope>
</reference>
<dbReference type="EMBL" id="GBXM01004058">
    <property type="protein sequence ID" value="JAI04520.1"/>
    <property type="molecule type" value="Transcribed_RNA"/>
</dbReference>
<evidence type="ECO:0000313" key="1">
    <source>
        <dbReference type="EMBL" id="JAI04520.1"/>
    </source>
</evidence>
<name>A0A0E9XPF2_ANGAN</name>
<organism evidence="1">
    <name type="scientific">Anguilla anguilla</name>
    <name type="common">European freshwater eel</name>
    <name type="synonym">Muraena anguilla</name>
    <dbReference type="NCBI Taxonomy" id="7936"/>
    <lineage>
        <taxon>Eukaryota</taxon>
        <taxon>Metazoa</taxon>
        <taxon>Chordata</taxon>
        <taxon>Craniata</taxon>
        <taxon>Vertebrata</taxon>
        <taxon>Euteleostomi</taxon>
        <taxon>Actinopterygii</taxon>
        <taxon>Neopterygii</taxon>
        <taxon>Teleostei</taxon>
        <taxon>Anguilliformes</taxon>
        <taxon>Anguillidae</taxon>
        <taxon>Anguilla</taxon>
    </lineage>
</organism>
<accession>A0A0E9XPF2</accession>
<proteinExistence type="predicted"/>
<dbReference type="AlphaFoldDB" id="A0A0E9XPF2"/>
<protein>
    <submittedName>
        <fullName evidence="1">Uncharacterized protein</fullName>
    </submittedName>
</protein>
<reference evidence="1" key="1">
    <citation type="submission" date="2014-11" db="EMBL/GenBank/DDBJ databases">
        <authorList>
            <person name="Amaro Gonzalez C."/>
        </authorList>
    </citation>
    <scope>NUCLEOTIDE SEQUENCE</scope>
</reference>
<sequence length="46" mass="4981">MTNFYLTASLHDNILWTIVDGKVIADRIGAHRVGKSALVLSIVSAL</sequence>